<dbReference type="EMBL" id="JBHSBL010000002">
    <property type="protein sequence ID" value="MFC4063509.1"/>
    <property type="molecule type" value="Genomic_DNA"/>
</dbReference>
<proteinExistence type="predicted"/>
<name>A0ABV8IH11_9ACTN</name>
<reference evidence="2" key="1">
    <citation type="journal article" date="2019" name="Int. J. Syst. Evol. Microbiol.">
        <title>The Global Catalogue of Microorganisms (GCM) 10K type strain sequencing project: providing services to taxonomists for standard genome sequencing and annotation.</title>
        <authorList>
            <consortium name="The Broad Institute Genomics Platform"/>
            <consortium name="The Broad Institute Genome Sequencing Center for Infectious Disease"/>
            <person name="Wu L."/>
            <person name="Ma J."/>
        </authorList>
    </citation>
    <scope>NUCLEOTIDE SEQUENCE [LARGE SCALE GENOMIC DNA]</scope>
    <source>
        <strain evidence="2">TBRC 5832</strain>
    </source>
</reference>
<accession>A0ABV8IH11</accession>
<protein>
    <submittedName>
        <fullName evidence="1">Uncharacterized protein</fullName>
    </submittedName>
</protein>
<dbReference type="Proteomes" id="UP001595867">
    <property type="component" value="Unassembled WGS sequence"/>
</dbReference>
<comment type="caution">
    <text evidence="1">The sequence shown here is derived from an EMBL/GenBank/DDBJ whole genome shotgun (WGS) entry which is preliminary data.</text>
</comment>
<sequence length="131" mass="14829">MDALIGRKLLKVERLGWHQDGELDDRSVGPVHFVFEEDLGLFLAGRSDWSLELVGTHPGDRAWLDAYDYDWYGSRWMLRDASDEVPFASVLAKRLIALEPVLNQVDELIGLELDVDGEALTLKTWEGEVST</sequence>
<evidence type="ECO:0000313" key="2">
    <source>
        <dbReference type="Proteomes" id="UP001595867"/>
    </source>
</evidence>
<dbReference type="RefSeq" id="WP_378064516.1">
    <property type="nucleotide sequence ID" value="NZ_JBHSBL010000002.1"/>
</dbReference>
<gene>
    <name evidence="1" type="ORF">ACFO0C_01100</name>
</gene>
<evidence type="ECO:0000313" key="1">
    <source>
        <dbReference type="EMBL" id="MFC4063509.1"/>
    </source>
</evidence>
<organism evidence="1 2">
    <name type="scientific">Actinoplanes subglobosus</name>
    <dbReference type="NCBI Taxonomy" id="1547892"/>
    <lineage>
        <taxon>Bacteria</taxon>
        <taxon>Bacillati</taxon>
        <taxon>Actinomycetota</taxon>
        <taxon>Actinomycetes</taxon>
        <taxon>Micromonosporales</taxon>
        <taxon>Micromonosporaceae</taxon>
        <taxon>Actinoplanes</taxon>
    </lineage>
</organism>
<keyword evidence="2" id="KW-1185">Reference proteome</keyword>